<sequence length="170" mass="18459">MPCPGRLPLVDCYFASLHPYRRFHVPFSPLTSAGCSLDFGACLGYSALLSLTTLARPSFVLFVLVLAYFGTLANALLDSMRFSSSILVLALTGLDHPLALFVLSFAFFISLTFSIANGLVDPVLRLHPPLSDARRPTCFAVSILVTLHRLHRLPNSLSVLCLSSSGAFKQ</sequence>
<protein>
    <submittedName>
        <fullName evidence="2">Uncharacterized protein</fullName>
    </submittedName>
</protein>
<dbReference type="Proteomes" id="UP000799444">
    <property type="component" value="Unassembled WGS sequence"/>
</dbReference>
<keyword evidence="3" id="KW-1185">Reference proteome</keyword>
<feature type="transmembrane region" description="Helical" evidence="1">
    <location>
        <begin position="59"/>
        <end position="77"/>
    </location>
</feature>
<feature type="transmembrane region" description="Helical" evidence="1">
    <location>
        <begin position="98"/>
        <end position="120"/>
    </location>
</feature>
<name>A0A9P4UYE3_9PLEO</name>
<comment type="caution">
    <text evidence="2">The sequence shown here is derived from an EMBL/GenBank/DDBJ whole genome shotgun (WGS) entry which is preliminary data.</text>
</comment>
<keyword evidence="1" id="KW-0812">Transmembrane</keyword>
<evidence type="ECO:0000313" key="3">
    <source>
        <dbReference type="Proteomes" id="UP000799444"/>
    </source>
</evidence>
<keyword evidence="1" id="KW-0472">Membrane</keyword>
<evidence type="ECO:0000256" key="1">
    <source>
        <dbReference type="SAM" id="Phobius"/>
    </source>
</evidence>
<evidence type="ECO:0000313" key="2">
    <source>
        <dbReference type="EMBL" id="KAF2729135.1"/>
    </source>
</evidence>
<proteinExistence type="predicted"/>
<accession>A0A9P4UYE3</accession>
<dbReference type="PROSITE" id="PS51257">
    <property type="entry name" value="PROKAR_LIPOPROTEIN"/>
    <property type="match status" value="1"/>
</dbReference>
<keyword evidence="1" id="KW-1133">Transmembrane helix</keyword>
<dbReference type="AlphaFoldDB" id="A0A9P4UYE3"/>
<reference evidence="2" key="1">
    <citation type="journal article" date="2020" name="Stud. Mycol.">
        <title>101 Dothideomycetes genomes: a test case for predicting lifestyles and emergence of pathogens.</title>
        <authorList>
            <person name="Haridas S."/>
            <person name="Albert R."/>
            <person name="Binder M."/>
            <person name="Bloem J."/>
            <person name="Labutti K."/>
            <person name="Salamov A."/>
            <person name="Andreopoulos B."/>
            <person name="Baker S."/>
            <person name="Barry K."/>
            <person name="Bills G."/>
            <person name="Bluhm B."/>
            <person name="Cannon C."/>
            <person name="Castanera R."/>
            <person name="Culley D."/>
            <person name="Daum C."/>
            <person name="Ezra D."/>
            <person name="Gonzalez J."/>
            <person name="Henrissat B."/>
            <person name="Kuo A."/>
            <person name="Liang C."/>
            <person name="Lipzen A."/>
            <person name="Lutzoni F."/>
            <person name="Magnuson J."/>
            <person name="Mondo S."/>
            <person name="Nolan M."/>
            <person name="Ohm R."/>
            <person name="Pangilinan J."/>
            <person name="Park H.-J."/>
            <person name="Ramirez L."/>
            <person name="Alfaro M."/>
            <person name="Sun H."/>
            <person name="Tritt A."/>
            <person name="Yoshinaga Y."/>
            <person name="Zwiers L.-H."/>
            <person name="Turgeon B."/>
            <person name="Goodwin S."/>
            <person name="Spatafora J."/>
            <person name="Crous P."/>
            <person name="Grigoriev I."/>
        </authorList>
    </citation>
    <scope>NUCLEOTIDE SEQUENCE</scope>
    <source>
        <strain evidence="2">CBS 125425</strain>
    </source>
</reference>
<dbReference type="EMBL" id="ML996255">
    <property type="protein sequence ID" value="KAF2729135.1"/>
    <property type="molecule type" value="Genomic_DNA"/>
</dbReference>
<gene>
    <name evidence="2" type="ORF">EJ04DRAFT_78070</name>
</gene>
<organism evidence="2 3">
    <name type="scientific">Polyplosphaeria fusca</name>
    <dbReference type="NCBI Taxonomy" id="682080"/>
    <lineage>
        <taxon>Eukaryota</taxon>
        <taxon>Fungi</taxon>
        <taxon>Dikarya</taxon>
        <taxon>Ascomycota</taxon>
        <taxon>Pezizomycotina</taxon>
        <taxon>Dothideomycetes</taxon>
        <taxon>Pleosporomycetidae</taxon>
        <taxon>Pleosporales</taxon>
        <taxon>Tetraplosphaeriaceae</taxon>
        <taxon>Polyplosphaeria</taxon>
    </lineage>
</organism>